<protein>
    <recommendedName>
        <fullName evidence="1">VOC domain-containing protein</fullName>
    </recommendedName>
</protein>
<keyword evidence="3" id="KW-1185">Reference proteome</keyword>
<feature type="domain" description="VOC" evidence="1">
    <location>
        <begin position="42"/>
        <end position="179"/>
    </location>
</feature>
<evidence type="ECO:0000313" key="3">
    <source>
        <dbReference type="Proteomes" id="UP001157733"/>
    </source>
</evidence>
<dbReference type="RefSeq" id="WP_282011193.1">
    <property type="nucleotide sequence ID" value="NZ_OX336137.1"/>
</dbReference>
<dbReference type="InterPro" id="IPR029068">
    <property type="entry name" value="Glyas_Bleomycin-R_OHBP_Dase"/>
</dbReference>
<dbReference type="InterPro" id="IPR037523">
    <property type="entry name" value="VOC_core"/>
</dbReference>
<dbReference type="SUPFAM" id="SSF54593">
    <property type="entry name" value="Glyoxalase/Bleomycin resistance protein/Dihydroxybiphenyl dioxygenase"/>
    <property type="match status" value="1"/>
</dbReference>
<accession>A0ABM9HDM3</accession>
<evidence type="ECO:0000259" key="1">
    <source>
        <dbReference type="PROSITE" id="PS51819"/>
    </source>
</evidence>
<name>A0ABM9HDM3_9BACT</name>
<proteinExistence type="predicted"/>
<dbReference type="EMBL" id="OX336137">
    <property type="protein sequence ID" value="CAI2718290.1"/>
    <property type="molecule type" value="Genomic_DNA"/>
</dbReference>
<gene>
    <name evidence="2" type="ORF">NSPWAT_1431</name>
</gene>
<evidence type="ECO:0000313" key="2">
    <source>
        <dbReference type="EMBL" id="CAI2718290.1"/>
    </source>
</evidence>
<dbReference type="Proteomes" id="UP001157733">
    <property type="component" value="Chromosome"/>
</dbReference>
<dbReference type="Gene3D" id="3.10.180.10">
    <property type="entry name" value="2,3-Dihydroxybiphenyl 1,2-Dioxygenase, domain 1"/>
    <property type="match status" value="1"/>
</dbReference>
<reference evidence="2 3" key="1">
    <citation type="submission" date="2022-09" db="EMBL/GenBank/DDBJ databases">
        <authorList>
            <person name="Kop L."/>
        </authorList>
    </citation>
    <scope>NUCLEOTIDE SEQUENCE [LARGE SCALE GENOMIC DNA]</scope>
    <source>
        <strain evidence="2 3">347</strain>
    </source>
</reference>
<organism evidence="2 3">
    <name type="scientific">Nitrospina watsonii</name>
    <dbReference type="NCBI Taxonomy" id="1323948"/>
    <lineage>
        <taxon>Bacteria</taxon>
        <taxon>Pseudomonadati</taxon>
        <taxon>Nitrospinota/Tectimicrobiota group</taxon>
        <taxon>Nitrospinota</taxon>
        <taxon>Nitrospinia</taxon>
        <taxon>Nitrospinales</taxon>
        <taxon>Nitrospinaceae</taxon>
        <taxon>Nitrospina</taxon>
    </lineage>
</organism>
<sequence>MRAVSKLDQFLDDYLERFLQGNRAGQHLVNKLNDCGIGLMPVLDHVTLRTHNVERRARPIIDFGFVEDTRIGVLEFDSWWAKVYRKQGYPAFFIDQAYDDKRGEASLIPQWVDMHGDECFHHIAILVEDIESAIFAMERDGFQMAGDIVGGDDSDLRQVFTTPEIRNGESYTVLELIERHNGYAGFLPPQADSLMESTRR</sequence>
<dbReference type="PROSITE" id="PS51819">
    <property type="entry name" value="VOC"/>
    <property type="match status" value="1"/>
</dbReference>